<gene>
    <name evidence="1" type="ordered locus">Tery_1333</name>
</gene>
<proteinExistence type="predicted"/>
<protein>
    <submittedName>
        <fullName evidence="1">Putative transposase</fullName>
    </submittedName>
</protein>
<organism evidence="1">
    <name type="scientific">Trichodesmium erythraeum (strain IMS101)</name>
    <dbReference type="NCBI Taxonomy" id="203124"/>
    <lineage>
        <taxon>Bacteria</taxon>
        <taxon>Bacillati</taxon>
        <taxon>Cyanobacteriota</taxon>
        <taxon>Cyanophyceae</taxon>
        <taxon>Oscillatoriophycideae</taxon>
        <taxon>Oscillatoriales</taxon>
        <taxon>Microcoleaceae</taxon>
        <taxon>Trichodesmium</taxon>
    </lineage>
</organism>
<dbReference type="OrthoDB" id="455352at2"/>
<dbReference type="HOGENOM" id="CLU_125009_0_0_3"/>
<dbReference type="AlphaFoldDB" id="Q116C4"/>
<name>Q116C4_TRIEI</name>
<dbReference type="EMBL" id="CP000393">
    <property type="protein sequence ID" value="ABG50650.1"/>
    <property type="molecule type" value="Genomic_DNA"/>
</dbReference>
<dbReference type="eggNOG" id="COG3415">
    <property type="taxonomic scope" value="Bacteria"/>
</dbReference>
<evidence type="ECO:0000313" key="1">
    <source>
        <dbReference type="EMBL" id="ABG50650.1"/>
    </source>
</evidence>
<accession>Q116C4</accession>
<dbReference type="KEGG" id="ter:Tery_1333"/>
<sequence>MFLFSKVQALYWHLIGAADTIEYISMLLGRHRTNLSQWFATHIKFSIEDLLNNRKIVSKPKKISPILDNKLRAELEELEGFNSYNKIQIWWKALCDINLVYSTVYRYVYEHLKAKKKYIIQ</sequence>
<reference evidence="1" key="1">
    <citation type="submission" date="2006-06" db="EMBL/GenBank/DDBJ databases">
        <title>Complete sequence of Trichodesmium erythraeum IMS101.</title>
        <authorList>
            <consortium name="US DOE Joint Genome Institute"/>
            <person name="Copeland A."/>
            <person name="Lucas S."/>
            <person name="Lapidus A."/>
            <person name="Barry K."/>
            <person name="Detter J.C."/>
            <person name="Glavina del Rio T."/>
            <person name="Hammon N."/>
            <person name="Israni S."/>
            <person name="Dalin E."/>
            <person name="Tice H."/>
            <person name="Pitluck S."/>
            <person name="Kiss H."/>
            <person name="Munk A.C."/>
            <person name="Brettin T."/>
            <person name="Bruce D."/>
            <person name="Han C."/>
            <person name="Tapia R."/>
            <person name="Gilna P."/>
            <person name="Schmutz J."/>
            <person name="Larimer F."/>
            <person name="Land M."/>
            <person name="Hauser L."/>
            <person name="Kyrpides N."/>
            <person name="Kim E."/>
            <person name="Richardson P."/>
        </authorList>
    </citation>
    <scope>NUCLEOTIDE SEQUENCE [LARGE SCALE GENOMIC DNA]</scope>
    <source>
        <strain evidence="1">IMS101</strain>
    </source>
</reference>
<dbReference type="RefSeq" id="WP_011611029.1">
    <property type="nucleotide sequence ID" value="NC_008312.1"/>
</dbReference>